<dbReference type="PANTHER" id="PTHR33044">
    <property type="entry name" value="BIFUNCTIONAL INHIBITOR/LIPID-TRANSFER PROTEIN/SEED STORAGE 2S ALBUMIN SUPERFAMILY PROTEIN-RELATED"/>
    <property type="match status" value="1"/>
</dbReference>
<evidence type="ECO:0000313" key="12">
    <source>
        <dbReference type="Proteomes" id="UP000825729"/>
    </source>
</evidence>
<evidence type="ECO:0000256" key="9">
    <source>
        <dbReference type="SAM" id="SignalP"/>
    </source>
</evidence>
<dbReference type="PRINTS" id="PR00382">
    <property type="entry name" value="LIPIDTRNSFER"/>
</dbReference>
<accession>A0AAV7ESZ6</accession>
<keyword evidence="12" id="KW-1185">Reference proteome</keyword>
<evidence type="ECO:0000256" key="1">
    <source>
        <dbReference type="ARBA" id="ARBA00004609"/>
    </source>
</evidence>
<feature type="chain" id="PRO_5043865822" description="Bifunctional inhibitor/plant lipid transfer protein/seed storage helical domain-containing protein" evidence="9">
    <location>
        <begin position="26"/>
        <end position="167"/>
    </location>
</feature>
<evidence type="ECO:0000256" key="7">
    <source>
        <dbReference type="ARBA" id="ARBA00023288"/>
    </source>
</evidence>
<dbReference type="GO" id="GO:0006869">
    <property type="term" value="P:lipid transport"/>
    <property type="evidence" value="ECO:0007669"/>
    <property type="project" value="InterPro"/>
</dbReference>
<dbReference type="AlphaFoldDB" id="A0AAV7ESZ6"/>
<sequence length="167" mass="16622">MGLRGMGMLVAGMVALSAMWAGAAAQSPSSCTSALVGLSPCLSYIMGNSSTPTATCCSQLASVVSSQPRCLCLVLDGQAAASLGITINQTLALELPSACRVQTPPVSACKTGGAPSSPPADSPTGSRAPIPTQGRESSDASFTTLTSSPVLVLLFFVASYAAGLTSF</sequence>
<evidence type="ECO:0000256" key="5">
    <source>
        <dbReference type="ARBA" id="ARBA00023157"/>
    </source>
</evidence>
<dbReference type="Gene3D" id="1.10.110.10">
    <property type="entry name" value="Plant lipid-transfer and hydrophobic proteins"/>
    <property type="match status" value="1"/>
</dbReference>
<evidence type="ECO:0000256" key="4">
    <source>
        <dbReference type="ARBA" id="ARBA00022729"/>
    </source>
</evidence>
<dbReference type="SUPFAM" id="SSF47699">
    <property type="entry name" value="Bifunctional inhibitor/lipid-transfer protein/seed storage 2S albumin"/>
    <property type="match status" value="1"/>
</dbReference>
<evidence type="ECO:0000256" key="2">
    <source>
        <dbReference type="ARBA" id="ARBA00009748"/>
    </source>
</evidence>
<evidence type="ECO:0000256" key="6">
    <source>
        <dbReference type="ARBA" id="ARBA00023180"/>
    </source>
</evidence>
<name>A0AAV7ESZ6_ARIFI</name>
<evidence type="ECO:0000256" key="8">
    <source>
        <dbReference type="SAM" id="MobiDB-lite"/>
    </source>
</evidence>
<feature type="signal peptide" evidence="9">
    <location>
        <begin position="1"/>
        <end position="25"/>
    </location>
</feature>
<keyword evidence="7" id="KW-0449">Lipoprotein</keyword>
<reference evidence="11 12" key="1">
    <citation type="submission" date="2021-07" db="EMBL/GenBank/DDBJ databases">
        <title>The Aristolochia fimbriata genome: insights into angiosperm evolution, floral development and chemical biosynthesis.</title>
        <authorList>
            <person name="Jiao Y."/>
        </authorList>
    </citation>
    <scope>NUCLEOTIDE SEQUENCE [LARGE SCALE GENOMIC DNA]</scope>
    <source>
        <strain evidence="11">IBCAS-2021</strain>
        <tissue evidence="11">Leaf</tissue>
    </source>
</reference>
<evidence type="ECO:0000313" key="11">
    <source>
        <dbReference type="EMBL" id="KAG9451973.1"/>
    </source>
</evidence>
<keyword evidence="4 9" id="KW-0732">Signal</keyword>
<comment type="subcellular location">
    <subcellularLocation>
        <location evidence="1">Cell membrane</location>
        <topology evidence="1">Lipid-anchor</topology>
        <topology evidence="1">GPI-anchor</topology>
    </subcellularLocation>
</comment>
<dbReference type="CDD" id="cd00010">
    <property type="entry name" value="AAI_LTSS"/>
    <property type="match status" value="1"/>
</dbReference>
<keyword evidence="3" id="KW-0472">Membrane</keyword>
<dbReference type="InterPro" id="IPR000528">
    <property type="entry name" value="Plant_nsLTP"/>
</dbReference>
<keyword evidence="3" id="KW-0336">GPI-anchor</keyword>
<dbReference type="InterPro" id="IPR043325">
    <property type="entry name" value="LTSS"/>
</dbReference>
<dbReference type="GO" id="GO:0005886">
    <property type="term" value="C:plasma membrane"/>
    <property type="evidence" value="ECO:0007669"/>
    <property type="project" value="UniProtKB-SubCell"/>
</dbReference>
<feature type="domain" description="Bifunctional inhibitor/plant lipid transfer protein/seed storage helical" evidence="10">
    <location>
        <begin position="31"/>
        <end position="109"/>
    </location>
</feature>
<proteinExistence type="inferred from homology"/>
<dbReference type="FunFam" id="1.10.110.10:FF:000001">
    <property type="entry name" value="Bifunctional inhibitor/lipid-transfer protein/seed storage 2S albumin superfamily protein"/>
    <property type="match status" value="1"/>
</dbReference>
<dbReference type="EMBL" id="JAINDJ010000003">
    <property type="protein sequence ID" value="KAG9451973.1"/>
    <property type="molecule type" value="Genomic_DNA"/>
</dbReference>
<dbReference type="GO" id="GO:0008289">
    <property type="term" value="F:lipid binding"/>
    <property type="evidence" value="ECO:0007669"/>
    <property type="project" value="InterPro"/>
</dbReference>
<dbReference type="GO" id="GO:0098552">
    <property type="term" value="C:side of membrane"/>
    <property type="evidence" value="ECO:0007669"/>
    <property type="project" value="UniProtKB-KW"/>
</dbReference>
<keyword evidence="6" id="KW-0325">Glycoprotein</keyword>
<evidence type="ECO:0000259" key="10">
    <source>
        <dbReference type="SMART" id="SM00499"/>
    </source>
</evidence>
<dbReference type="SMART" id="SM00499">
    <property type="entry name" value="AAI"/>
    <property type="match status" value="1"/>
</dbReference>
<dbReference type="InterPro" id="IPR016140">
    <property type="entry name" value="Bifunc_inhib/LTP/seed_store"/>
</dbReference>
<keyword evidence="5" id="KW-1015">Disulfide bond</keyword>
<dbReference type="Proteomes" id="UP000825729">
    <property type="component" value="Unassembled WGS sequence"/>
</dbReference>
<comment type="similarity">
    <text evidence="2">Belongs to the plant LTP family.</text>
</comment>
<dbReference type="Pfam" id="PF14368">
    <property type="entry name" value="LTP_2"/>
    <property type="match status" value="1"/>
</dbReference>
<comment type="caution">
    <text evidence="11">The sequence shown here is derived from an EMBL/GenBank/DDBJ whole genome shotgun (WGS) entry which is preliminary data.</text>
</comment>
<evidence type="ECO:0000256" key="3">
    <source>
        <dbReference type="ARBA" id="ARBA00022622"/>
    </source>
</evidence>
<dbReference type="InterPro" id="IPR036312">
    <property type="entry name" value="Bifun_inhib/LTP/seed_sf"/>
</dbReference>
<gene>
    <name evidence="11" type="ORF">H6P81_004877</name>
</gene>
<feature type="region of interest" description="Disordered" evidence="8">
    <location>
        <begin position="106"/>
        <end position="141"/>
    </location>
</feature>
<protein>
    <recommendedName>
        <fullName evidence="10">Bifunctional inhibitor/plant lipid transfer protein/seed storage helical domain-containing protein</fullName>
    </recommendedName>
</protein>
<organism evidence="11 12">
    <name type="scientific">Aristolochia fimbriata</name>
    <name type="common">White veined hardy Dutchman's pipe vine</name>
    <dbReference type="NCBI Taxonomy" id="158543"/>
    <lineage>
        <taxon>Eukaryota</taxon>
        <taxon>Viridiplantae</taxon>
        <taxon>Streptophyta</taxon>
        <taxon>Embryophyta</taxon>
        <taxon>Tracheophyta</taxon>
        <taxon>Spermatophyta</taxon>
        <taxon>Magnoliopsida</taxon>
        <taxon>Magnoliidae</taxon>
        <taxon>Piperales</taxon>
        <taxon>Aristolochiaceae</taxon>
        <taxon>Aristolochia</taxon>
    </lineage>
</organism>